<dbReference type="PANTHER" id="PTHR45632">
    <property type="entry name" value="LD33804P"/>
    <property type="match status" value="1"/>
</dbReference>
<keyword evidence="2" id="KW-1185">Reference proteome</keyword>
<dbReference type="PANTHER" id="PTHR45632:SF17">
    <property type="entry name" value="KELCH-LIKE PROTEIN 31"/>
    <property type="match status" value="1"/>
</dbReference>
<dbReference type="AlphaFoldDB" id="A0A7D9HA19"/>
<dbReference type="GO" id="GO:0005737">
    <property type="term" value="C:cytoplasm"/>
    <property type="evidence" value="ECO:0007669"/>
    <property type="project" value="UniProtKB-ARBA"/>
</dbReference>
<dbReference type="InterPro" id="IPR000210">
    <property type="entry name" value="BTB/POZ_dom"/>
</dbReference>
<dbReference type="Gene3D" id="3.30.710.10">
    <property type="entry name" value="Potassium Channel Kv1.1, Chain A"/>
    <property type="match status" value="1"/>
</dbReference>
<dbReference type="Pfam" id="PF24681">
    <property type="entry name" value="Kelch_KLHDC2_KLHL20_DRC7"/>
    <property type="match status" value="1"/>
</dbReference>
<dbReference type="SMART" id="SM00225">
    <property type="entry name" value="BTB"/>
    <property type="match status" value="1"/>
</dbReference>
<dbReference type="Pfam" id="PF00651">
    <property type="entry name" value="BTB"/>
    <property type="match status" value="1"/>
</dbReference>
<dbReference type="SUPFAM" id="SSF54695">
    <property type="entry name" value="POZ domain"/>
    <property type="match status" value="1"/>
</dbReference>
<dbReference type="Gene3D" id="2.120.10.80">
    <property type="entry name" value="Kelch-type beta propeller"/>
    <property type="match status" value="2"/>
</dbReference>
<dbReference type="SUPFAM" id="SSF117281">
    <property type="entry name" value="Kelch motif"/>
    <property type="match status" value="1"/>
</dbReference>
<comment type="caution">
    <text evidence="1">The sequence shown here is derived from an EMBL/GenBank/DDBJ whole genome shotgun (WGS) entry which is preliminary data.</text>
</comment>
<dbReference type="PIRSF" id="PIRSF037037">
    <property type="entry name" value="Kelch-like_protein_gigaxonin"/>
    <property type="match status" value="1"/>
</dbReference>
<dbReference type="InterPro" id="IPR017096">
    <property type="entry name" value="BTB-kelch_protein"/>
</dbReference>
<gene>
    <name evidence="1" type="ORF">PACLA_8A040597</name>
</gene>
<sequence>MASSSRRVNMEVMIKNYVDKAQNNSPSTCDEKVTNLEYSHAIMKTLNKYRKAEAFCDVCLLVEEVEVVAHRNVLAASSPYFERLLSSTMKEREQYKIRLNGIKAKVLKDVLDYIYIGDIVLSAEKVFDLIIAADYLMLSRLKNLAESYFLEDLNFDNCLSAWIFADRYQCPRLRAKARELVLANFFSITNTKEFLDLDMGYIVELLGSEGLAASDCEAFDAALKWIDHDHSLRAKHFDQLINYIDLTCLPDGYISRVIRSHEYARSSNLLKGAAKSVNVIAINSNETPSHGEPVGYHGNKAVLVVGGWERGKGGIASVNCYFPSLNKWCSLRNMNIARYRHGIAVHGHVVYAVGGSLEADDSCIECLDLNQPGLPWQRLLPMCSGHIGVAITFLKDYLYVSGGFCGKTLNTVQRYSPVTNTWEPVSPMMQAREGHCLIACGSFVYAIGGCCGQDNSEVLKGVERYDPPLDSWFPVMPMKTQRYGACGVELNQKIYVFGGQLNVYTEGPTIQTNFRTCEVYCPRLDQWNIIAELNIARLRSCAAAVGHRIYVFGGYLHGSYLDSVECYDSRKGTWTITSTVCMPSKLEGAACCAVQLKGEIFTSLLPMIADKGN</sequence>
<dbReference type="SMART" id="SM00612">
    <property type="entry name" value="Kelch"/>
    <property type="match status" value="6"/>
</dbReference>
<evidence type="ECO:0000313" key="2">
    <source>
        <dbReference type="Proteomes" id="UP001152795"/>
    </source>
</evidence>
<dbReference type="InterPro" id="IPR006652">
    <property type="entry name" value="Kelch_1"/>
</dbReference>
<dbReference type="CDD" id="cd18186">
    <property type="entry name" value="BTB_POZ_ZBTB_KLHL-like"/>
    <property type="match status" value="1"/>
</dbReference>
<protein>
    <submittedName>
        <fullName evidence="1">Kelch diablo</fullName>
    </submittedName>
</protein>
<evidence type="ECO:0000313" key="1">
    <source>
        <dbReference type="EMBL" id="CAB3979464.1"/>
    </source>
</evidence>
<reference evidence="1" key="1">
    <citation type="submission" date="2020-04" db="EMBL/GenBank/DDBJ databases">
        <authorList>
            <person name="Alioto T."/>
            <person name="Alioto T."/>
            <person name="Gomez Garrido J."/>
        </authorList>
    </citation>
    <scope>NUCLEOTIDE SEQUENCE</scope>
    <source>
        <strain evidence="1">A484AB</strain>
    </source>
</reference>
<dbReference type="InterPro" id="IPR011705">
    <property type="entry name" value="BACK"/>
</dbReference>
<dbReference type="Proteomes" id="UP001152795">
    <property type="component" value="Unassembled WGS sequence"/>
</dbReference>
<dbReference type="Gene3D" id="1.25.40.420">
    <property type="match status" value="1"/>
</dbReference>
<dbReference type="EMBL" id="CACRXK020000200">
    <property type="protein sequence ID" value="CAB3979464.1"/>
    <property type="molecule type" value="Genomic_DNA"/>
</dbReference>
<proteinExistence type="predicted"/>
<dbReference type="OrthoDB" id="6678352at2759"/>
<dbReference type="PROSITE" id="PS50097">
    <property type="entry name" value="BTB"/>
    <property type="match status" value="1"/>
</dbReference>
<organism evidence="1 2">
    <name type="scientific">Paramuricea clavata</name>
    <name type="common">Red gorgonian</name>
    <name type="synonym">Violescent sea-whip</name>
    <dbReference type="NCBI Taxonomy" id="317549"/>
    <lineage>
        <taxon>Eukaryota</taxon>
        <taxon>Metazoa</taxon>
        <taxon>Cnidaria</taxon>
        <taxon>Anthozoa</taxon>
        <taxon>Octocorallia</taxon>
        <taxon>Malacalcyonacea</taxon>
        <taxon>Plexauridae</taxon>
        <taxon>Paramuricea</taxon>
    </lineage>
</organism>
<dbReference type="InterPro" id="IPR015915">
    <property type="entry name" value="Kelch-typ_b-propeller"/>
</dbReference>
<name>A0A7D9HA19_PARCT</name>
<dbReference type="SMART" id="SM00875">
    <property type="entry name" value="BACK"/>
    <property type="match status" value="1"/>
</dbReference>
<dbReference type="Pfam" id="PF01344">
    <property type="entry name" value="Kelch_1"/>
    <property type="match status" value="1"/>
</dbReference>
<dbReference type="Pfam" id="PF07707">
    <property type="entry name" value="BACK"/>
    <property type="match status" value="1"/>
</dbReference>
<accession>A0A7D9HA19</accession>
<dbReference type="InterPro" id="IPR011333">
    <property type="entry name" value="SKP1/BTB/POZ_sf"/>
</dbReference>